<dbReference type="InterPro" id="IPR019861">
    <property type="entry name" value="PorP/SprF_Bacteroidetes"/>
</dbReference>
<dbReference type="NCBIfam" id="TIGR03519">
    <property type="entry name" value="T9SS_PorP_fam"/>
    <property type="match status" value="1"/>
</dbReference>
<evidence type="ECO:0000313" key="3">
    <source>
        <dbReference type="Proteomes" id="UP000182491"/>
    </source>
</evidence>
<keyword evidence="3" id="KW-1185">Reference proteome</keyword>
<evidence type="ECO:0000313" key="2">
    <source>
        <dbReference type="EMBL" id="SFU69550.1"/>
    </source>
</evidence>
<name>A0A1I7I9N2_9BACT</name>
<keyword evidence="1" id="KW-0732">Signal</keyword>
<gene>
    <name evidence="2" type="ORF">SAMN04487941_2030</name>
</gene>
<dbReference type="Pfam" id="PF11751">
    <property type="entry name" value="PorP_SprF"/>
    <property type="match status" value="1"/>
</dbReference>
<organism evidence="2 3">
    <name type="scientific">Pontibacter akesuensis</name>
    <dbReference type="NCBI Taxonomy" id="388950"/>
    <lineage>
        <taxon>Bacteria</taxon>
        <taxon>Pseudomonadati</taxon>
        <taxon>Bacteroidota</taxon>
        <taxon>Cytophagia</taxon>
        <taxon>Cytophagales</taxon>
        <taxon>Hymenobacteraceae</taxon>
        <taxon>Pontibacter</taxon>
    </lineage>
</organism>
<feature type="signal peptide" evidence="1">
    <location>
        <begin position="1"/>
        <end position="20"/>
    </location>
</feature>
<sequence length="320" mass="35253">MKKFLPVLLLIFLAVPLAMAQQQPQFTHYGFNQLYISPAYAGITNRPEFTSIYRYQWLGYEASFDDGGAPQTLLITAHTPVRLLHGGVGLSLMRDKIGNTTELSAALSYSFHINIGETGKLGLGIQGNVNNYKKGSYRPNQENDPSVPVNSSDTKFDLGAGLWYESETFYAGGGVTNLLHAEYEFAGAVPGGKGTLLGENHIYVTGGYHLPLSTDVTLTPTVLLKHDTEVFSFDVGGRATYLEKYWIGLNYRHEEAVSALVGVSLLQDNALRVGYALDVTVFDAAAKAATSHEVMLNYRLPEPVIRFKPPVRTPRYFFSK</sequence>
<dbReference type="EMBL" id="FPCA01000002">
    <property type="protein sequence ID" value="SFU69550.1"/>
    <property type="molecule type" value="Genomic_DNA"/>
</dbReference>
<feature type="chain" id="PRO_5010220725" evidence="1">
    <location>
        <begin position="21"/>
        <end position="320"/>
    </location>
</feature>
<dbReference type="STRING" id="388950.GCA_001611675_01512"/>
<dbReference type="RefSeq" id="WP_068837582.1">
    <property type="nucleotide sequence ID" value="NZ_BMXC01000002.1"/>
</dbReference>
<dbReference type="AlphaFoldDB" id="A0A1I7I9N2"/>
<evidence type="ECO:0000256" key="1">
    <source>
        <dbReference type="SAM" id="SignalP"/>
    </source>
</evidence>
<accession>A0A1I7I9N2</accession>
<protein>
    <submittedName>
        <fullName evidence="2">Type IX secretion system membrane protein, PorP/SprF family</fullName>
    </submittedName>
</protein>
<reference evidence="3" key="1">
    <citation type="submission" date="2016-10" db="EMBL/GenBank/DDBJ databases">
        <authorList>
            <person name="Varghese N."/>
        </authorList>
    </citation>
    <scope>NUCLEOTIDE SEQUENCE [LARGE SCALE GENOMIC DNA]</scope>
    <source>
        <strain evidence="3">DSM 18820</strain>
    </source>
</reference>
<dbReference type="OrthoDB" id="978914at2"/>
<proteinExistence type="predicted"/>
<dbReference type="Proteomes" id="UP000182491">
    <property type="component" value="Unassembled WGS sequence"/>
</dbReference>